<comment type="caution">
    <text evidence="6">The sequence shown here is derived from an EMBL/GenBank/DDBJ whole genome shotgun (WGS) entry which is preliminary data.</text>
</comment>
<evidence type="ECO:0000259" key="5">
    <source>
        <dbReference type="PROSITE" id="PS50056"/>
    </source>
</evidence>
<dbReference type="Gene3D" id="3.90.190.10">
    <property type="entry name" value="Protein tyrosine phosphatase superfamily"/>
    <property type="match status" value="1"/>
</dbReference>
<feature type="domain" description="Tyrosine-protein phosphatase" evidence="4">
    <location>
        <begin position="551"/>
        <end position="700"/>
    </location>
</feature>
<keyword evidence="1" id="KW-0378">Hydrolase</keyword>
<sequence>MAAAVARAPPLPARSSTPPPQLSLNTSPRGTPAAVPNKHLPVCHPGPQPVQRFDTPPASPPIKNNVIETSSLIAPPDNIPRICDEPAVYSIDARTVAHAVDHLATQALPDPKQVFPWLHGLHAENQIQLAFFVQRKRSLRKVPRCIRGLTIVKAGGDLSSAKLKGAIPPSELLLVQNSPDEAAQFLEIDPREGFSVRNFQIQACKMATVSDIIVYGDEKTPREEVVRLAKKISSAQRVWKERHAVNGCDVQDFNTFVVSDPFSAFEENHPQLVAVDARGCMTGNVMDFSREETNGPLRCATEARLVLILSHLDGCVARLSAMLTGHSMAGSFYWERLEMCTMSEASEISNNVFLGPTPDPELGISTAHDFDVLIEASDQAQAPDSRSLQAASKMLEKAKRPTLSLSFPSSGSIMPPTWSHVEVDSLMDMCHWIYRIANPTDGADSGIDEDGDTEMSEKKDKARKFLIHCADGYTESSLLALTYFMFAEGLPVHEAWVRLHRDRGRNFFAYSSDVALLTSIQPRILQESPRFTGSILTLQEPAWLSKLDGSLPSRILPYMYLGNLNHANNPELLRELGITRVLSVGEPVSWPKEILEAFGVDNLLYIDRVQDNGVDPLTDEFGRCLRFIEQGKVDGTATLVHCRVGVSRSATICIAEVMNELGLSFPRAYCFVRARRLNVIIQPHLRFTYELLKWEEYQRQRRGEPLRRELEWATIAREIALMNRPYSRQ</sequence>
<name>A0ABQ8GSA1_9PEZI</name>
<evidence type="ECO:0000256" key="2">
    <source>
        <dbReference type="ARBA" id="ARBA00022912"/>
    </source>
</evidence>
<evidence type="ECO:0000256" key="3">
    <source>
        <dbReference type="SAM" id="MobiDB-lite"/>
    </source>
</evidence>
<dbReference type="InterPro" id="IPR020422">
    <property type="entry name" value="TYR_PHOSPHATASE_DUAL_dom"/>
</dbReference>
<dbReference type="SUPFAM" id="SSF52799">
    <property type="entry name" value="(Phosphotyrosine protein) phosphatases II"/>
    <property type="match status" value="2"/>
</dbReference>
<dbReference type="EMBL" id="JAGTJR010000002">
    <property type="protein sequence ID" value="KAH7063368.1"/>
    <property type="molecule type" value="Genomic_DNA"/>
</dbReference>
<dbReference type="InterPro" id="IPR053239">
    <property type="entry name" value="Dual_spec_PTase"/>
</dbReference>
<dbReference type="CDD" id="cd14516">
    <property type="entry name" value="DSP_fungal_PPS1"/>
    <property type="match status" value="1"/>
</dbReference>
<dbReference type="InterPro" id="IPR016130">
    <property type="entry name" value="Tyr_Pase_AS"/>
</dbReference>
<dbReference type="PROSITE" id="PS00383">
    <property type="entry name" value="TYR_PHOSPHATASE_1"/>
    <property type="match status" value="1"/>
</dbReference>
<evidence type="ECO:0000313" key="6">
    <source>
        <dbReference type="EMBL" id="KAH7063368.1"/>
    </source>
</evidence>
<dbReference type="InterPro" id="IPR029021">
    <property type="entry name" value="Prot-tyrosine_phosphatase-like"/>
</dbReference>
<protein>
    <submittedName>
        <fullName evidence="6">Dual specificity protein phosphatase PPS1</fullName>
    </submittedName>
</protein>
<gene>
    <name evidence="6" type="ORF">B0J12DRAFT_694277</name>
</gene>
<dbReference type="PANTHER" id="PTHR47550">
    <property type="entry name" value="DUAL SPECIFICITY PROTEIN PHOSPHATASE PPS1"/>
    <property type="match status" value="1"/>
</dbReference>
<dbReference type="InterPro" id="IPR000340">
    <property type="entry name" value="Dual-sp_phosphatase_cat-dom"/>
</dbReference>
<feature type="region of interest" description="Disordered" evidence="3">
    <location>
        <begin position="1"/>
        <end position="47"/>
    </location>
</feature>
<dbReference type="PROSITE" id="PS50056">
    <property type="entry name" value="TYR_PHOSPHATASE_2"/>
    <property type="match status" value="1"/>
</dbReference>
<dbReference type="Pfam" id="PF00782">
    <property type="entry name" value="DSPc"/>
    <property type="match status" value="1"/>
</dbReference>
<feature type="domain" description="Tyrosine specific protein phosphatases" evidence="5">
    <location>
        <begin position="619"/>
        <end position="687"/>
    </location>
</feature>
<dbReference type="Proteomes" id="UP000774617">
    <property type="component" value="Unassembled WGS sequence"/>
</dbReference>
<dbReference type="SMART" id="SM00195">
    <property type="entry name" value="DSPc"/>
    <property type="match status" value="1"/>
</dbReference>
<dbReference type="PANTHER" id="PTHR47550:SF1">
    <property type="entry name" value="DUAL SPECIFICITY PROTEIN PHOSPHATASE PPS1"/>
    <property type="match status" value="1"/>
</dbReference>
<proteinExistence type="predicted"/>
<keyword evidence="2" id="KW-0904">Protein phosphatase</keyword>
<evidence type="ECO:0000259" key="4">
    <source>
        <dbReference type="PROSITE" id="PS50054"/>
    </source>
</evidence>
<dbReference type="InterPro" id="IPR047949">
    <property type="entry name" value="PPS1_DSP"/>
</dbReference>
<dbReference type="InterPro" id="IPR000387">
    <property type="entry name" value="Tyr_Pase_dom"/>
</dbReference>
<accession>A0ABQ8GSA1</accession>
<evidence type="ECO:0000313" key="7">
    <source>
        <dbReference type="Proteomes" id="UP000774617"/>
    </source>
</evidence>
<dbReference type="PROSITE" id="PS50054">
    <property type="entry name" value="TYR_PHOSPHATASE_DUAL"/>
    <property type="match status" value="1"/>
</dbReference>
<evidence type="ECO:0000256" key="1">
    <source>
        <dbReference type="ARBA" id="ARBA00022801"/>
    </source>
</evidence>
<feature type="compositionally biased region" description="Pro residues" evidence="3">
    <location>
        <begin position="9"/>
        <end position="21"/>
    </location>
</feature>
<organism evidence="6 7">
    <name type="scientific">Macrophomina phaseolina</name>
    <dbReference type="NCBI Taxonomy" id="35725"/>
    <lineage>
        <taxon>Eukaryota</taxon>
        <taxon>Fungi</taxon>
        <taxon>Dikarya</taxon>
        <taxon>Ascomycota</taxon>
        <taxon>Pezizomycotina</taxon>
        <taxon>Dothideomycetes</taxon>
        <taxon>Dothideomycetes incertae sedis</taxon>
        <taxon>Botryosphaeriales</taxon>
        <taxon>Botryosphaeriaceae</taxon>
        <taxon>Macrophomina</taxon>
    </lineage>
</organism>
<reference evidence="6 7" key="1">
    <citation type="journal article" date="2021" name="Nat. Commun.">
        <title>Genetic determinants of endophytism in the Arabidopsis root mycobiome.</title>
        <authorList>
            <person name="Mesny F."/>
            <person name="Miyauchi S."/>
            <person name="Thiergart T."/>
            <person name="Pickel B."/>
            <person name="Atanasova L."/>
            <person name="Karlsson M."/>
            <person name="Huettel B."/>
            <person name="Barry K.W."/>
            <person name="Haridas S."/>
            <person name="Chen C."/>
            <person name="Bauer D."/>
            <person name="Andreopoulos W."/>
            <person name="Pangilinan J."/>
            <person name="LaButti K."/>
            <person name="Riley R."/>
            <person name="Lipzen A."/>
            <person name="Clum A."/>
            <person name="Drula E."/>
            <person name="Henrissat B."/>
            <person name="Kohler A."/>
            <person name="Grigoriev I.V."/>
            <person name="Martin F.M."/>
            <person name="Hacquard S."/>
        </authorList>
    </citation>
    <scope>NUCLEOTIDE SEQUENCE [LARGE SCALE GENOMIC DNA]</scope>
    <source>
        <strain evidence="6 7">MPI-SDFR-AT-0080</strain>
    </source>
</reference>
<keyword evidence="7" id="KW-1185">Reference proteome</keyword>